<proteinExistence type="predicted"/>
<keyword evidence="3" id="KW-1185">Reference proteome</keyword>
<dbReference type="EMBL" id="CATQJL010000223">
    <property type="protein sequence ID" value="CAJ0598041.1"/>
    <property type="molecule type" value="Genomic_DNA"/>
</dbReference>
<organism evidence="2 3">
    <name type="scientific">Cylicocyclus nassatus</name>
    <name type="common">Nematode worm</name>
    <dbReference type="NCBI Taxonomy" id="53992"/>
    <lineage>
        <taxon>Eukaryota</taxon>
        <taxon>Metazoa</taxon>
        <taxon>Ecdysozoa</taxon>
        <taxon>Nematoda</taxon>
        <taxon>Chromadorea</taxon>
        <taxon>Rhabditida</taxon>
        <taxon>Rhabditina</taxon>
        <taxon>Rhabditomorpha</taxon>
        <taxon>Strongyloidea</taxon>
        <taxon>Strongylidae</taxon>
        <taxon>Cylicocyclus</taxon>
    </lineage>
</organism>
<dbReference type="Proteomes" id="UP001176961">
    <property type="component" value="Unassembled WGS sequence"/>
</dbReference>
<keyword evidence="1" id="KW-0812">Transmembrane</keyword>
<evidence type="ECO:0000313" key="3">
    <source>
        <dbReference type="Proteomes" id="UP001176961"/>
    </source>
</evidence>
<comment type="caution">
    <text evidence="2">The sequence shown here is derived from an EMBL/GenBank/DDBJ whole genome shotgun (WGS) entry which is preliminary data.</text>
</comment>
<accession>A0AA36M4Y2</accession>
<gene>
    <name evidence="2" type="ORF">CYNAS_LOCUS10024</name>
</gene>
<sequence>MDTTTAKPLVFPEISLETLVPLIVLIAIVIWCLIIAAVFVFLSTKHPHRLKQSPSDGALPEFVSFMDCSAILQCLPCTDCSLRKVLRSCCPNTESLRRLATCECLRPQLQGQRAPGVDLVCCVVCQR</sequence>
<dbReference type="AlphaFoldDB" id="A0AA36M4Y2"/>
<feature type="transmembrane region" description="Helical" evidence="1">
    <location>
        <begin position="20"/>
        <end position="42"/>
    </location>
</feature>
<evidence type="ECO:0000256" key="1">
    <source>
        <dbReference type="SAM" id="Phobius"/>
    </source>
</evidence>
<keyword evidence="1" id="KW-0472">Membrane</keyword>
<reference evidence="2" key="1">
    <citation type="submission" date="2023-07" db="EMBL/GenBank/DDBJ databases">
        <authorList>
            <consortium name="CYATHOMIX"/>
        </authorList>
    </citation>
    <scope>NUCLEOTIDE SEQUENCE</scope>
    <source>
        <strain evidence="2">N/A</strain>
    </source>
</reference>
<name>A0AA36M4Y2_CYLNA</name>
<evidence type="ECO:0000313" key="2">
    <source>
        <dbReference type="EMBL" id="CAJ0598041.1"/>
    </source>
</evidence>
<keyword evidence="1" id="KW-1133">Transmembrane helix</keyword>
<protein>
    <submittedName>
        <fullName evidence="2">Uncharacterized protein</fullName>
    </submittedName>
</protein>